<name>A0A0M3TLR6_LEPIR</name>
<reference evidence="1 2" key="1">
    <citation type="journal article" date="2015" name="Genome Announc.">
        <title>Whole-Genome Sequence of Leptospira interrogans Serovar Hardjo Subtype Hardjoprajitno Strain Norma, Isolated from Cattle in a Leptospirosis Outbreak in Brazil.</title>
        <authorList>
            <person name="Cosate M.R."/>
            <person name="Soares S.C."/>
            <person name="Mendes T.A."/>
            <person name="Raittz R.T."/>
            <person name="Moreira E.C."/>
            <person name="Leite R."/>
            <person name="Fernandes G.R."/>
            <person name="Haddad J.P."/>
            <person name="Ortega J.M."/>
        </authorList>
    </citation>
    <scope>NUCLEOTIDE SEQUENCE [LARGE SCALE GENOMIC DNA]</scope>
    <source>
        <strain evidence="1 2">Norma</strain>
    </source>
</reference>
<gene>
    <name evidence="1" type="ORF">G436_2375</name>
</gene>
<proteinExistence type="predicted"/>
<organism evidence="1">
    <name type="scientific">Leptospira interrogans serovar Hardjo str. Norma</name>
    <dbReference type="NCBI Taxonomy" id="1279460"/>
    <lineage>
        <taxon>Bacteria</taxon>
        <taxon>Pseudomonadati</taxon>
        <taxon>Spirochaetota</taxon>
        <taxon>Spirochaetia</taxon>
        <taxon>Leptospirales</taxon>
        <taxon>Leptospiraceae</taxon>
        <taxon>Leptospira</taxon>
    </lineage>
</organism>
<evidence type="ECO:0000313" key="2">
    <source>
        <dbReference type="Proteomes" id="UP000056502"/>
    </source>
</evidence>
<dbReference type="Proteomes" id="UP000056502">
    <property type="component" value="Chromosome I"/>
</dbReference>
<dbReference type="AlphaFoldDB" id="A0A0M3TLR6"/>
<accession>A0A0M3TLR6</accession>
<protein>
    <submittedName>
        <fullName evidence="1">Uncharacterized protein</fullName>
    </submittedName>
</protein>
<sequence>MAKRIVFRVLLRARSSGGVSPGVANDTRQKFGLSGVGAP</sequence>
<dbReference type="PATRIC" id="fig|1279460.3.peg.2387"/>
<dbReference type="EMBL" id="CP012603">
    <property type="protein sequence ID" value="ALE39551.1"/>
    <property type="molecule type" value="Genomic_DNA"/>
</dbReference>
<evidence type="ECO:0000313" key="1">
    <source>
        <dbReference type="EMBL" id="ALE39551.1"/>
    </source>
</evidence>